<proteinExistence type="inferred from homology"/>
<dbReference type="OrthoDB" id="47494at2759"/>
<gene>
    <name evidence="6" type="ORF">CKAN_02194300</name>
</gene>
<reference evidence="6 7" key="1">
    <citation type="journal article" date="2019" name="Nat. Plants">
        <title>Stout camphor tree genome fills gaps in understanding of flowering plant genome evolution.</title>
        <authorList>
            <person name="Chaw S.M."/>
            <person name="Liu Y.C."/>
            <person name="Wu Y.W."/>
            <person name="Wang H.Y."/>
            <person name="Lin C.I."/>
            <person name="Wu C.S."/>
            <person name="Ke H.M."/>
            <person name="Chang L.Y."/>
            <person name="Hsu C.Y."/>
            <person name="Yang H.T."/>
            <person name="Sudianto E."/>
            <person name="Hsu M.H."/>
            <person name="Wu K.P."/>
            <person name="Wang L.N."/>
            <person name="Leebens-Mack J.H."/>
            <person name="Tsai I.J."/>
        </authorList>
    </citation>
    <scope>NUCLEOTIDE SEQUENCE [LARGE SCALE GENOMIC DNA]</scope>
    <source>
        <strain evidence="7">cv. Chaw 1501</strain>
        <tissue evidence="6">Young leaves</tissue>
    </source>
</reference>
<dbReference type="InterPro" id="IPR036188">
    <property type="entry name" value="FAD/NAD-bd_sf"/>
</dbReference>
<dbReference type="Gene3D" id="3.30.9.30">
    <property type="match status" value="1"/>
</dbReference>
<evidence type="ECO:0000256" key="4">
    <source>
        <dbReference type="SAM" id="Phobius"/>
    </source>
</evidence>
<comment type="similarity">
    <text evidence="3">Belongs to the 3-hydroxybenzoate 6-hydroxylase family.</text>
</comment>
<accession>A0A443PPR5</accession>
<keyword evidence="4" id="KW-1133">Transmembrane helix</keyword>
<evidence type="ECO:0000256" key="2">
    <source>
        <dbReference type="ARBA" id="ARBA00023033"/>
    </source>
</evidence>
<dbReference type="InterPro" id="IPR002938">
    <property type="entry name" value="FAD-bd"/>
</dbReference>
<keyword evidence="4" id="KW-0472">Membrane</keyword>
<feature type="domain" description="FAD-binding" evidence="5">
    <location>
        <begin position="339"/>
        <end position="390"/>
    </location>
</feature>
<evidence type="ECO:0000313" key="6">
    <source>
        <dbReference type="EMBL" id="RWR92722.1"/>
    </source>
</evidence>
<protein>
    <submittedName>
        <fullName evidence="6">FAD-dependent urate hydroxylase-like protein isoform X1</fullName>
    </submittedName>
</protein>
<dbReference type="Pfam" id="PF01494">
    <property type="entry name" value="FAD_binding_3"/>
    <property type="match status" value="2"/>
</dbReference>
<evidence type="ECO:0000313" key="7">
    <source>
        <dbReference type="Proteomes" id="UP000283530"/>
    </source>
</evidence>
<organism evidence="6 7">
    <name type="scientific">Cinnamomum micranthum f. kanehirae</name>
    <dbReference type="NCBI Taxonomy" id="337451"/>
    <lineage>
        <taxon>Eukaryota</taxon>
        <taxon>Viridiplantae</taxon>
        <taxon>Streptophyta</taxon>
        <taxon>Embryophyta</taxon>
        <taxon>Tracheophyta</taxon>
        <taxon>Spermatophyta</taxon>
        <taxon>Magnoliopsida</taxon>
        <taxon>Magnoliidae</taxon>
        <taxon>Laurales</taxon>
        <taxon>Lauraceae</taxon>
        <taxon>Cinnamomum</taxon>
    </lineage>
</organism>
<dbReference type="Proteomes" id="UP000283530">
    <property type="component" value="Unassembled WGS sequence"/>
</dbReference>
<sequence length="471" mass="52038">MESTTYEKGVDDYEIVIVGGGICGLATALALHRKGLNSVVLERADSLRATGAAIALHTNGWRALDQLRVGTKLRQKTIPIEWYTSNAIMMFNIISSSSSICILTLGDMNTELDCQRSKRGLKICMVYLFGIECAFLHGREEEVRCLRRSDLIETLAEGLPAGTVRCSCHVVGVEMDKLTSFPILRLHDGSVINCKVVISCDGVNSVIAESLKLKPPRLSQIESVRGLTNYQDEHSFGNAAIRMMKNQLILGIVPIDKKCKIRGLHKPERTKILDMIYVIVFLKHLLTFLLIQTDYGVSRDPLLIREATMYDVKEFPAETVEMIKNSDPASLSYTPIKYRAPWDLLLGHFRKGTMVAAGDAMHVMGPFLGQGGAAALEDAVVLGRCLAEVMCTNSSLHGNGWSKQLQTQVGMALDKYAKERKMRVLRLSIQTYLRGLTLETLSSPVKLVVLAILSVFFGNSLGHAQYDCGKL</sequence>
<dbReference type="GO" id="GO:0071949">
    <property type="term" value="F:FAD binding"/>
    <property type="evidence" value="ECO:0007669"/>
    <property type="project" value="InterPro"/>
</dbReference>
<dbReference type="PANTHER" id="PTHR45934:SF2">
    <property type="entry name" value="MONOOXYGENASE 1"/>
    <property type="match status" value="1"/>
</dbReference>
<feature type="domain" description="FAD-binding" evidence="5">
    <location>
        <begin position="13"/>
        <end position="218"/>
    </location>
</feature>
<keyword evidence="4" id="KW-0812">Transmembrane</keyword>
<dbReference type="EMBL" id="QPKB01000009">
    <property type="protein sequence ID" value="RWR92722.1"/>
    <property type="molecule type" value="Genomic_DNA"/>
</dbReference>
<evidence type="ECO:0000256" key="1">
    <source>
        <dbReference type="ARBA" id="ARBA00023002"/>
    </source>
</evidence>
<dbReference type="PRINTS" id="PR00420">
    <property type="entry name" value="RNGMNOXGNASE"/>
</dbReference>
<keyword evidence="2" id="KW-0503">Monooxygenase</keyword>
<evidence type="ECO:0000259" key="5">
    <source>
        <dbReference type="Pfam" id="PF01494"/>
    </source>
</evidence>
<dbReference type="Gene3D" id="3.50.50.60">
    <property type="entry name" value="FAD/NAD(P)-binding domain"/>
    <property type="match status" value="2"/>
</dbReference>
<dbReference type="AlphaFoldDB" id="A0A443PPR5"/>
<dbReference type="GO" id="GO:0004497">
    <property type="term" value="F:monooxygenase activity"/>
    <property type="evidence" value="ECO:0007669"/>
    <property type="project" value="UniProtKB-KW"/>
</dbReference>
<feature type="transmembrane region" description="Helical" evidence="4">
    <location>
        <begin position="13"/>
        <end position="31"/>
    </location>
</feature>
<name>A0A443PPR5_9MAGN</name>
<evidence type="ECO:0000256" key="3">
    <source>
        <dbReference type="ARBA" id="ARBA00024018"/>
    </source>
</evidence>
<dbReference type="PANTHER" id="PTHR45934">
    <property type="entry name" value="FAD/NAD(P)-BINDING OXIDOREDUCTASE FAMILY PROTEIN"/>
    <property type="match status" value="1"/>
</dbReference>
<dbReference type="STRING" id="337451.A0A443PPR5"/>
<comment type="caution">
    <text evidence="6">The sequence shown here is derived from an EMBL/GenBank/DDBJ whole genome shotgun (WGS) entry which is preliminary data.</text>
</comment>
<keyword evidence="7" id="KW-1185">Reference proteome</keyword>
<keyword evidence="1" id="KW-0560">Oxidoreductase</keyword>
<dbReference type="InterPro" id="IPR044560">
    <property type="entry name" value="MOase"/>
</dbReference>
<dbReference type="SUPFAM" id="SSF51905">
    <property type="entry name" value="FAD/NAD(P)-binding domain"/>
    <property type="match status" value="1"/>
</dbReference>